<comment type="function">
    <text evidence="7 9">Excises uracil residues from the DNA which can arise as a result of misincorporation of dUMP residues by DNA polymerase or due to deamination of cytosine.</text>
</comment>
<evidence type="ECO:0000256" key="3">
    <source>
        <dbReference type="ARBA" id="ARBA00012030"/>
    </source>
</evidence>
<comment type="subcellular location">
    <subcellularLocation>
        <location evidence="7">Mitochondrion</location>
    </subcellularLocation>
    <subcellularLocation>
        <location evidence="7">Nucleus</location>
    </subcellularLocation>
</comment>
<dbReference type="PROSITE" id="PS00130">
    <property type="entry name" value="U_DNA_GLYCOSYLASE"/>
    <property type="match status" value="1"/>
</dbReference>
<dbReference type="CDD" id="cd10027">
    <property type="entry name" value="UDG-F1-like"/>
    <property type="match status" value="1"/>
</dbReference>
<dbReference type="PANTHER" id="PTHR11264:SF0">
    <property type="entry name" value="URACIL-DNA GLYCOSYLASE"/>
    <property type="match status" value="1"/>
</dbReference>
<dbReference type="HAMAP" id="MF_00148">
    <property type="entry name" value="UDG"/>
    <property type="match status" value="1"/>
</dbReference>
<dbReference type="EMBL" id="SPLM01000005">
    <property type="protein sequence ID" value="TMW67285.1"/>
    <property type="molecule type" value="Genomic_DNA"/>
</dbReference>
<dbReference type="NCBIfam" id="TIGR00628">
    <property type="entry name" value="ung"/>
    <property type="match status" value="1"/>
</dbReference>
<sequence>MGQTRDIRSFFGGAAAPPSKRRRTDATPSSDADANAASDKENGSKAGNNDEEDVTKESADGKTQESKPSADDSKAPAAKEGDDDDKETEKIVEHKFKNLHENVQVLMHATWYEQLEREFKHPQFKSLVKFLEGEESRKRTIYPAPENVFAALRDCAFSSLKVVILGQDPYHGPSQAHGLSFSVLQGVPPPPSLANIFKEAIADVQIKRPGHGCLSCWSKQGVLMLNTVLTVRRGEPNSHKNQGWERITDAIIDRINKNSTNVVFLLWGKPAQTKGALINQSKHLVIKSSHPSPLGATKTKEPFIGSKCFSKANEYLVKHGKDPIDWNVV</sequence>
<feature type="domain" description="Uracil-DNA glycosylase-like" evidence="11">
    <location>
        <begin position="153"/>
        <end position="316"/>
    </location>
</feature>
<evidence type="ECO:0000256" key="1">
    <source>
        <dbReference type="ARBA" id="ARBA00001400"/>
    </source>
</evidence>
<feature type="compositionally biased region" description="Basic and acidic residues" evidence="10">
    <location>
        <begin position="55"/>
        <end position="80"/>
    </location>
</feature>
<dbReference type="InterPro" id="IPR036895">
    <property type="entry name" value="Uracil-DNA_glycosylase-like_sf"/>
</dbReference>
<evidence type="ECO:0000256" key="5">
    <source>
        <dbReference type="ARBA" id="ARBA00022801"/>
    </source>
</evidence>
<dbReference type="NCBIfam" id="NF003588">
    <property type="entry name" value="PRK05254.1-1"/>
    <property type="match status" value="1"/>
</dbReference>
<dbReference type="GO" id="GO:0097510">
    <property type="term" value="P:base-excision repair, AP site formation via deaminated base removal"/>
    <property type="evidence" value="ECO:0007669"/>
    <property type="project" value="TreeGrafter"/>
</dbReference>
<comment type="caution">
    <text evidence="12">The sequence shown here is derived from an EMBL/GenBank/DDBJ whole genome shotgun (WGS) entry which is preliminary data.</text>
</comment>
<keyword evidence="7" id="KW-0496">Mitochondrion</keyword>
<dbReference type="NCBIfam" id="NF003591">
    <property type="entry name" value="PRK05254.1-4"/>
    <property type="match status" value="1"/>
</dbReference>
<evidence type="ECO:0000259" key="11">
    <source>
        <dbReference type="SMART" id="SM00986"/>
    </source>
</evidence>
<gene>
    <name evidence="12" type="ORF">Poli38472_012401</name>
</gene>
<evidence type="ECO:0000256" key="6">
    <source>
        <dbReference type="ARBA" id="ARBA00023204"/>
    </source>
</evidence>
<evidence type="ECO:0000256" key="9">
    <source>
        <dbReference type="RuleBase" id="RU003780"/>
    </source>
</evidence>
<feature type="compositionally biased region" description="Low complexity" evidence="10">
    <location>
        <begin position="26"/>
        <end position="37"/>
    </location>
</feature>
<dbReference type="OrthoDB" id="10031947at2759"/>
<keyword evidence="5 7" id="KW-0378">Hydrolase</keyword>
<dbReference type="PANTHER" id="PTHR11264">
    <property type="entry name" value="URACIL-DNA GLYCOSYLASE"/>
    <property type="match status" value="1"/>
</dbReference>
<organism evidence="12 13">
    <name type="scientific">Pythium oligandrum</name>
    <name type="common">Mycoparasitic fungus</name>
    <dbReference type="NCBI Taxonomy" id="41045"/>
    <lineage>
        <taxon>Eukaryota</taxon>
        <taxon>Sar</taxon>
        <taxon>Stramenopiles</taxon>
        <taxon>Oomycota</taxon>
        <taxon>Peronosporomycetes</taxon>
        <taxon>Pythiales</taxon>
        <taxon>Pythiaceae</taxon>
        <taxon>Pythium</taxon>
    </lineage>
</organism>
<dbReference type="GO" id="GO:0005634">
    <property type="term" value="C:nucleus"/>
    <property type="evidence" value="ECO:0007669"/>
    <property type="project" value="UniProtKB-SubCell"/>
</dbReference>
<dbReference type="EC" id="3.2.2.27" evidence="3 7"/>
<dbReference type="GO" id="GO:0004844">
    <property type="term" value="F:uracil DNA N-glycosylase activity"/>
    <property type="evidence" value="ECO:0007669"/>
    <property type="project" value="UniProtKB-UniRule"/>
</dbReference>
<dbReference type="NCBIfam" id="NF003589">
    <property type="entry name" value="PRK05254.1-2"/>
    <property type="match status" value="1"/>
</dbReference>
<dbReference type="InterPro" id="IPR002043">
    <property type="entry name" value="UDG_fam1"/>
</dbReference>
<evidence type="ECO:0000256" key="2">
    <source>
        <dbReference type="ARBA" id="ARBA00008184"/>
    </source>
</evidence>
<dbReference type="Pfam" id="PF03167">
    <property type="entry name" value="UDG"/>
    <property type="match status" value="1"/>
</dbReference>
<keyword evidence="7" id="KW-0539">Nucleus</keyword>
<dbReference type="FunFam" id="3.40.470.10:FF:000001">
    <property type="entry name" value="Uracil-DNA glycosylase"/>
    <property type="match status" value="1"/>
</dbReference>
<evidence type="ECO:0000313" key="12">
    <source>
        <dbReference type="EMBL" id="TMW67285.1"/>
    </source>
</evidence>
<dbReference type="Proteomes" id="UP000794436">
    <property type="component" value="Unassembled WGS sequence"/>
</dbReference>
<dbReference type="InterPro" id="IPR018085">
    <property type="entry name" value="Ura-DNA_Glyclase_AS"/>
</dbReference>
<evidence type="ECO:0000313" key="13">
    <source>
        <dbReference type="Proteomes" id="UP000794436"/>
    </source>
</evidence>
<protein>
    <recommendedName>
        <fullName evidence="3 7">Uracil-DNA glycosylase</fullName>
        <shortName evidence="7">UDG</shortName>
        <ecNumber evidence="3 7">3.2.2.27</ecNumber>
    </recommendedName>
</protein>
<dbReference type="GO" id="GO:0005739">
    <property type="term" value="C:mitochondrion"/>
    <property type="evidence" value="ECO:0007669"/>
    <property type="project" value="UniProtKB-SubCell"/>
</dbReference>
<comment type="similarity">
    <text evidence="2 7 9">Belongs to the uracil-DNA glycosylase (UDG) superfamily. UNG family.</text>
</comment>
<keyword evidence="4 7" id="KW-0227">DNA damage</keyword>
<name>A0A8K1CPT6_PYTOL</name>
<dbReference type="NCBIfam" id="NF003592">
    <property type="entry name" value="PRK05254.1-5"/>
    <property type="match status" value="1"/>
</dbReference>
<feature type="region of interest" description="Disordered" evidence="10">
    <location>
        <begin position="1"/>
        <end position="88"/>
    </location>
</feature>
<dbReference type="SUPFAM" id="SSF52141">
    <property type="entry name" value="Uracil-DNA glycosylase-like"/>
    <property type="match status" value="1"/>
</dbReference>
<evidence type="ECO:0000256" key="4">
    <source>
        <dbReference type="ARBA" id="ARBA00022763"/>
    </source>
</evidence>
<evidence type="ECO:0000256" key="8">
    <source>
        <dbReference type="PROSITE-ProRule" id="PRU10072"/>
    </source>
</evidence>
<dbReference type="Gene3D" id="3.40.470.10">
    <property type="entry name" value="Uracil-DNA glycosylase-like domain"/>
    <property type="match status" value="1"/>
</dbReference>
<dbReference type="SMART" id="SM00987">
    <property type="entry name" value="UreE_C"/>
    <property type="match status" value="1"/>
</dbReference>
<evidence type="ECO:0000256" key="7">
    <source>
        <dbReference type="HAMAP-Rule" id="MF_03166"/>
    </source>
</evidence>
<keyword evidence="13" id="KW-1185">Reference proteome</keyword>
<accession>A0A8K1CPT6</accession>
<feature type="active site" description="Proton acceptor" evidence="7 8">
    <location>
        <position position="168"/>
    </location>
</feature>
<dbReference type="SMART" id="SM00986">
    <property type="entry name" value="UDG"/>
    <property type="match status" value="1"/>
</dbReference>
<dbReference type="InterPro" id="IPR005122">
    <property type="entry name" value="Uracil-DNA_glycosylase-like"/>
</dbReference>
<proteinExistence type="inferred from homology"/>
<evidence type="ECO:0000256" key="10">
    <source>
        <dbReference type="SAM" id="MobiDB-lite"/>
    </source>
</evidence>
<dbReference type="AlphaFoldDB" id="A0A8K1CPT6"/>
<comment type="catalytic activity">
    <reaction evidence="1 7 9">
        <text>Hydrolyzes single-stranded DNA or mismatched double-stranded DNA and polynucleotides, releasing free uracil.</text>
        <dbReference type="EC" id="3.2.2.27"/>
    </reaction>
</comment>
<keyword evidence="6 7" id="KW-0234">DNA repair</keyword>
<reference evidence="12" key="1">
    <citation type="submission" date="2019-03" db="EMBL/GenBank/DDBJ databases">
        <title>Long read genome sequence of the mycoparasitic Pythium oligandrum ATCC 38472 isolated from sugarbeet rhizosphere.</title>
        <authorList>
            <person name="Gaulin E."/>
        </authorList>
    </citation>
    <scope>NUCLEOTIDE SEQUENCE</scope>
    <source>
        <strain evidence="12">ATCC 38472_TT</strain>
    </source>
</reference>